<dbReference type="EMBL" id="ACBY02000074">
    <property type="protein sequence ID" value="EFB74352.1"/>
    <property type="molecule type" value="Genomic_DNA"/>
</dbReference>
<reference evidence="1" key="1">
    <citation type="submission" date="2009-12" db="EMBL/GenBank/DDBJ databases">
        <authorList>
            <person name="Weinstock G."/>
            <person name="Sodergren E."/>
            <person name="Clifton S."/>
            <person name="Fulton L."/>
            <person name="Fulton B."/>
            <person name="Courtney L."/>
            <person name="Fronick C."/>
            <person name="Harrison M."/>
            <person name="Strong C."/>
            <person name="Farmer C."/>
            <person name="Delahaunty K."/>
            <person name="Markovic C."/>
            <person name="Hall O."/>
            <person name="Minx P."/>
            <person name="Tomlinson C."/>
            <person name="Mitreva M."/>
            <person name="Nelson J."/>
            <person name="Hou S."/>
            <person name="Wollam A."/>
            <person name="Pepin K.H."/>
            <person name="Johnson M."/>
            <person name="Bhonagiri V."/>
            <person name="Nash W.E."/>
            <person name="Warren W."/>
            <person name="Chinwalla A."/>
            <person name="Mardis E.R."/>
            <person name="Wilson R.K."/>
        </authorList>
    </citation>
    <scope>NUCLEOTIDE SEQUENCE [LARGE SCALE GENOMIC DNA]</scope>
    <source>
        <strain evidence="1">DSM 15176</strain>
    </source>
</reference>
<proteinExistence type="predicted"/>
<accession>D1PSH2</accession>
<sequence length="63" mass="7200">MWVCQPHSKNREVVFEMRNNKDVDSLGHTTWRCQYVSFQRPGRLAAMDFTNSYGAAQAAYASA</sequence>
<evidence type="ECO:0000313" key="1">
    <source>
        <dbReference type="EMBL" id="EFB74352.1"/>
    </source>
</evidence>
<organism evidence="1 2">
    <name type="scientific">Subdoligranulum variabile DSM 15176</name>
    <dbReference type="NCBI Taxonomy" id="411471"/>
    <lineage>
        <taxon>Bacteria</taxon>
        <taxon>Bacillati</taxon>
        <taxon>Bacillota</taxon>
        <taxon>Clostridia</taxon>
        <taxon>Eubacteriales</taxon>
        <taxon>Oscillospiraceae</taxon>
        <taxon>Subdoligranulum</taxon>
    </lineage>
</organism>
<protein>
    <submittedName>
        <fullName evidence="1">Uncharacterized protein</fullName>
    </submittedName>
</protein>
<dbReference type="Proteomes" id="UP000003438">
    <property type="component" value="Unassembled WGS sequence"/>
</dbReference>
<keyword evidence="2" id="KW-1185">Reference proteome</keyword>
<comment type="caution">
    <text evidence="1">The sequence shown here is derived from an EMBL/GenBank/DDBJ whole genome shotgun (WGS) entry which is preliminary data.</text>
</comment>
<gene>
    <name evidence="1" type="ORF">SUBVAR_07355</name>
</gene>
<evidence type="ECO:0000313" key="2">
    <source>
        <dbReference type="Proteomes" id="UP000003438"/>
    </source>
</evidence>
<dbReference type="AlphaFoldDB" id="D1PSH2"/>
<dbReference type="HOGENOM" id="CLU_2884264_0_0_9"/>
<name>D1PSH2_9FIRM</name>